<keyword evidence="10" id="KW-0746">Sphingolipid metabolism</keyword>
<evidence type="ECO:0000256" key="12">
    <source>
        <dbReference type="ARBA" id="ARBA00023098"/>
    </source>
</evidence>
<comment type="pathway">
    <text evidence="2">Lipid metabolism; sphingolipid metabolism.</text>
</comment>
<dbReference type="SUPFAM" id="SSF56219">
    <property type="entry name" value="DNase I-like"/>
    <property type="match status" value="1"/>
</dbReference>
<dbReference type="GO" id="GO:0016020">
    <property type="term" value="C:membrane"/>
    <property type="evidence" value="ECO:0007669"/>
    <property type="project" value="UniProtKB-SubCell"/>
</dbReference>
<evidence type="ECO:0000313" key="16">
    <source>
        <dbReference type="EMBL" id="CRZ22668.1"/>
    </source>
</evidence>
<evidence type="ECO:0000256" key="7">
    <source>
        <dbReference type="ARBA" id="ARBA00022723"/>
    </source>
</evidence>
<dbReference type="GO" id="GO:0046872">
    <property type="term" value="F:metal ion binding"/>
    <property type="evidence" value="ECO:0007669"/>
    <property type="project" value="UniProtKB-KW"/>
</dbReference>
<dbReference type="InterPro" id="IPR005135">
    <property type="entry name" value="Endo/exonuclease/phosphatase"/>
</dbReference>
<dbReference type="PANTHER" id="PTHR16320:SF24">
    <property type="entry name" value="PHOSPHODIESTERASE, PUTATIVE-RELATED"/>
    <property type="match status" value="1"/>
</dbReference>
<dbReference type="InterPro" id="IPR036691">
    <property type="entry name" value="Endo/exonu/phosph_ase_sf"/>
</dbReference>
<reference evidence="16" key="1">
    <citation type="journal article" date="2007" name="Science">
        <title>Draft genome of the filarial nematode parasite Brugia malayi.</title>
        <authorList>
            <person name="Ghedin E."/>
            <person name="Wang S."/>
            <person name="Spiro D."/>
            <person name="Caler E."/>
            <person name="Zhao Q."/>
            <person name="Crabtree J."/>
            <person name="Allen J.E."/>
            <person name="Delcher A.L."/>
            <person name="Guiliano D.B."/>
            <person name="Miranda-Saavedra D."/>
            <person name="Angiuoli S.V."/>
            <person name="Creasy T."/>
            <person name="Amedeo P."/>
            <person name="Haas B."/>
            <person name="El-Sayed N.M."/>
            <person name="Wortman J.R."/>
            <person name="Feldblyum T."/>
            <person name="Tallon L."/>
            <person name="Schatz M."/>
            <person name="Shumway M."/>
            <person name="Koo H."/>
            <person name="Salzberg S.L."/>
            <person name="Schobel S."/>
            <person name="Pertea M."/>
            <person name="Pop M."/>
            <person name="White O."/>
            <person name="Barton G.J."/>
            <person name="Carlow C.K."/>
            <person name="Crawford M.J."/>
            <person name="Daub J."/>
            <person name="Dimmic M.W."/>
            <person name="Estes C.F."/>
            <person name="Foster J.M."/>
            <person name="Ganatra M."/>
            <person name="Gregory W.F."/>
            <person name="Johnson N.M."/>
            <person name="Jin J."/>
            <person name="Komuniecki R."/>
            <person name="Korf I."/>
            <person name="Kumar S."/>
            <person name="Laney S."/>
            <person name="Li B.W."/>
            <person name="Li W."/>
            <person name="Lindblom T.H."/>
            <person name="Lustigman S."/>
            <person name="Ma D."/>
            <person name="Maina C.V."/>
            <person name="Martin D.M."/>
            <person name="McCarter J.P."/>
            <person name="McReynolds L."/>
            <person name="Mitreva M."/>
            <person name="Nutman T.B."/>
            <person name="Parkinson J."/>
            <person name="Peregrin-Alvarez J.M."/>
            <person name="Poole C."/>
            <person name="Ren Q."/>
            <person name="Saunders L."/>
            <person name="Sluder A.E."/>
            <person name="Smith K."/>
            <person name="Stanke M."/>
            <person name="Unnasch T.R."/>
            <person name="Ware J."/>
            <person name="Wei A.D."/>
            <person name="Weil G."/>
            <person name="Williams D.J."/>
            <person name="Zhang Y."/>
            <person name="Williams S.A."/>
            <person name="Fraser-Liggett C."/>
            <person name="Slatko B."/>
            <person name="Blaxter M.L."/>
            <person name="Scott A.L."/>
        </authorList>
    </citation>
    <scope>NUCLEOTIDE SEQUENCE</scope>
    <source>
        <strain evidence="16">FR3</strain>
    </source>
</reference>
<gene>
    <name evidence="16 17" type="ORF">Bm6055</name>
    <name evidence="16" type="ORF">BM_Bm6055</name>
</gene>
<reference evidence="16" key="2">
    <citation type="submission" date="2012-12" db="EMBL/GenBank/DDBJ databases">
        <authorList>
            <person name="Gao Y.W."/>
            <person name="Fan S.T."/>
            <person name="Sun H.T."/>
            <person name="Wang Z."/>
            <person name="Gao X.L."/>
            <person name="Li Y.G."/>
            <person name="Wang T.C."/>
            <person name="Zhang K."/>
            <person name="Xu W.W."/>
            <person name="Yu Z.J."/>
            <person name="Xia X.Z."/>
        </authorList>
    </citation>
    <scope>NUCLEOTIDE SEQUENCE</scope>
    <source>
        <strain evidence="16">FR3</strain>
    </source>
</reference>
<dbReference type="GO" id="GO:0004767">
    <property type="term" value="F:sphingomyelin phosphodiesterase activity"/>
    <property type="evidence" value="ECO:0007669"/>
    <property type="project" value="UniProtKB-EC"/>
</dbReference>
<dbReference type="EC" id="3.1.4.12" evidence="5"/>
<keyword evidence="12" id="KW-0443">Lipid metabolism</keyword>
<evidence type="ECO:0000256" key="3">
    <source>
        <dbReference type="ARBA" id="ARBA00004991"/>
    </source>
</evidence>
<evidence type="ECO:0000313" key="17">
    <source>
        <dbReference type="WormBase" id="Bm6055"/>
    </source>
</evidence>
<organism evidence="16">
    <name type="scientific">Brugia malayi</name>
    <name type="common">Filarial nematode worm</name>
    <dbReference type="NCBI Taxonomy" id="6279"/>
    <lineage>
        <taxon>Eukaryota</taxon>
        <taxon>Metazoa</taxon>
        <taxon>Ecdysozoa</taxon>
        <taxon>Nematoda</taxon>
        <taxon>Chromadorea</taxon>
        <taxon>Rhabditida</taxon>
        <taxon>Spirurina</taxon>
        <taxon>Spiruromorpha</taxon>
        <taxon>Filarioidea</taxon>
        <taxon>Onchocercidae</taxon>
        <taxon>Brugia</taxon>
    </lineage>
</organism>
<keyword evidence="6 14" id="KW-0812">Transmembrane</keyword>
<keyword evidence="8" id="KW-0378">Hydrolase</keyword>
<comment type="subcellular location">
    <subcellularLocation>
        <location evidence="1">Membrane</location>
        <topology evidence="1">Multi-pass membrane protein</topology>
    </subcellularLocation>
</comment>
<feature type="transmembrane region" description="Helical" evidence="14">
    <location>
        <begin position="374"/>
        <end position="397"/>
    </location>
</feature>
<evidence type="ECO:0000256" key="13">
    <source>
        <dbReference type="ARBA" id="ARBA00023136"/>
    </source>
</evidence>
<evidence type="ECO:0000259" key="15">
    <source>
        <dbReference type="Pfam" id="PF03372"/>
    </source>
</evidence>
<feature type="domain" description="Endonuclease/exonuclease/phosphatase" evidence="15">
    <location>
        <begin position="33"/>
        <end position="296"/>
    </location>
</feature>
<evidence type="ECO:0000256" key="9">
    <source>
        <dbReference type="ARBA" id="ARBA00022842"/>
    </source>
</evidence>
<keyword evidence="7" id="KW-0479">Metal-binding</keyword>
<evidence type="ECO:0000256" key="8">
    <source>
        <dbReference type="ARBA" id="ARBA00022801"/>
    </source>
</evidence>
<evidence type="ECO:0000256" key="10">
    <source>
        <dbReference type="ARBA" id="ARBA00022919"/>
    </source>
</evidence>
<keyword evidence="13 14" id="KW-0472">Membrane</keyword>
<feature type="transmembrane region" description="Helical" evidence="14">
    <location>
        <begin position="343"/>
        <end position="362"/>
    </location>
</feature>
<proteinExistence type="inferred from homology"/>
<evidence type="ECO:0000256" key="14">
    <source>
        <dbReference type="SAM" id="Phobius"/>
    </source>
</evidence>
<dbReference type="PANTHER" id="PTHR16320">
    <property type="entry name" value="SPHINGOMYELINASE FAMILY MEMBER"/>
    <property type="match status" value="1"/>
</dbReference>
<evidence type="ECO:0000256" key="5">
    <source>
        <dbReference type="ARBA" id="ARBA00012369"/>
    </source>
</evidence>
<dbReference type="GO" id="GO:0006665">
    <property type="term" value="P:sphingolipid metabolic process"/>
    <property type="evidence" value="ECO:0007669"/>
    <property type="project" value="UniProtKB-KW"/>
</dbReference>
<keyword evidence="11 14" id="KW-1133">Transmembrane helix</keyword>
<protein>
    <recommendedName>
        <fullName evidence="5">sphingomyelin phosphodiesterase</fullName>
        <ecNumber evidence="5">3.1.4.12</ecNumber>
    </recommendedName>
</protein>
<dbReference type="OMA" id="SCEWEPN"/>
<sequence length="415" mass="47673">MWNNDRFLKFQFIGRNSLQYCPENMPLILRVVSLNCWALPLPWPFRSSDHALRIKKIGEALLQNEYDIVALEEVWGEGDFLRLQKALKDVYAYSYYFHSGFTGSGICVFSRHPIVSTLMHRFTLNGFAHHIHRGDWFGGKGVGLVEIEIEQYRINFYAAHLHAEYDPNKDLYLPHRLAQAFELAQFVKHTSYSADALILAGDFNIEPDNLAYQLIMKNANLRDAWIQKPNSCDDCGATFGRLDNCYTPQRLKNKKCYGKRLDYIMYRSGKSKIELKLCEIRMNRIHDQKSINYSDHVGIYAEFSVSDQYDEITKSLSLTPANLLKKVIETQQEGITRVSRDRFIFLALVVILVGLILATFSAEQHIPVVKTLALTLRFVLTLLIGFCLWHGLIGLTLEYKALKASKASVSMLLNE</sequence>
<evidence type="ECO:0000256" key="2">
    <source>
        <dbReference type="ARBA" id="ARBA00004760"/>
    </source>
</evidence>
<dbReference type="Gene3D" id="3.60.10.10">
    <property type="entry name" value="Endonuclease/exonuclease/phosphatase"/>
    <property type="match status" value="1"/>
</dbReference>
<dbReference type="Pfam" id="PF03372">
    <property type="entry name" value="Exo_endo_phos"/>
    <property type="match status" value="1"/>
</dbReference>
<evidence type="ECO:0000256" key="11">
    <source>
        <dbReference type="ARBA" id="ARBA00022989"/>
    </source>
</evidence>
<dbReference type="WormBase" id="Bm6055">
    <property type="protein sequence ID" value="BM45238"/>
    <property type="gene ID" value="WBGene00226316"/>
</dbReference>
<accession>A0A0H5S1T4</accession>
<evidence type="ECO:0000256" key="4">
    <source>
        <dbReference type="ARBA" id="ARBA00006335"/>
    </source>
</evidence>
<name>A0A0H5S1T4_BRUMA</name>
<comment type="similarity">
    <text evidence="4">Belongs to the neutral sphingomyelinase family.</text>
</comment>
<evidence type="ECO:0000256" key="6">
    <source>
        <dbReference type="ARBA" id="ARBA00022692"/>
    </source>
</evidence>
<dbReference type="AlphaFoldDB" id="A0A0H5S1T4"/>
<comment type="pathway">
    <text evidence="3">Sphingolipid metabolism.</text>
</comment>
<keyword evidence="9" id="KW-0460">Magnesium</keyword>
<evidence type="ECO:0000256" key="1">
    <source>
        <dbReference type="ARBA" id="ARBA00004141"/>
    </source>
</evidence>
<dbReference type="EMBL" id="LN856613">
    <property type="protein sequence ID" value="CRZ22668.1"/>
    <property type="molecule type" value="Genomic_DNA"/>
</dbReference>
<dbReference type="InterPro" id="IPR038772">
    <property type="entry name" value="Sph/SMPD2-like"/>
</dbReference>